<dbReference type="CDD" id="cd02440">
    <property type="entry name" value="AdoMet_MTases"/>
    <property type="match status" value="1"/>
</dbReference>
<dbReference type="GO" id="GO:0008168">
    <property type="term" value="F:methyltransferase activity"/>
    <property type="evidence" value="ECO:0007669"/>
    <property type="project" value="UniProtKB-KW"/>
</dbReference>
<evidence type="ECO:0000313" key="8">
    <source>
        <dbReference type="Proteomes" id="UP000294395"/>
    </source>
</evidence>
<keyword evidence="3 7" id="KW-0808">Transferase</keyword>
<protein>
    <submittedName>
        <fullName evidence="7">Class I SAM-dependent methyltransferase</fullName>
    </submittedName>
</protein>
<dbReference type="SUPFAM" id="SSF53335">
    <property type="entry name" value="S-adenosyl-L-methionine-dependent methyltransferases"/>
    <property type="match status" value="1"/>
</dbReference>
<evidence type="ECO:0000256" key="1">
    <source>
        <dbReference type="ARBA" id="ARBA00010815"/>
    </source>
</evidence>
<keyword evidence="4" id="KW-0949">S-adenosyl-L-methionine</keyword>
<dbReference type="PIRSF" id="PIRSF003085">
    <property type="entry name" value="CMAS"/>
    <property type="match status" value="1"/>
</dbReference>
<dbReference type="EMBL" id="CP038009">
    <property type="protein sequence ID" value="QBQ15934.1"/>
    <property type="molecule type" value="Genomic_DNA"/>
</dbReference>
<dbReference type="InterPro" id="IPR003333">
    <property type="entry name" value="CMAS"/>
</dbReference>
<dbReference type="GO" id="GO:0032259">
    <property type="term" value="P:methylation"/>
    <property type="evidence" value="ECO:0007669"/>
    <property type="project" value="UniProtKB-KW"/>
</dbReference>
<keyword evidence="5" id="KW-0443">Lipid metabolism</keyword>
<evidence type="ECO:0000256" key="2">
    <source>
        <dbReference type="ARBA" id="ARBA00022603"/>
    </source>
</evidence>
<dbReference type="Pfam" id="PF02353">
    <property type="entry name" value="CMAS"/>
    <property type="match status" value="1"/>
</dbReference>
<evidence type="ECO:0000256" key="3">
    <source>
        <dbReference type="ARBA" id="ARBA00022679"/>
    </source>
</evidence>
<proteinExistence type="inferred from homology"/>
<dbReference type="InterPro" id="IPR029063">
    <property type="entry name" value="SAM-dependent_MTases_sf"/>
</dbReference>
<dbReference type="PANTHER" id="PTHR43667:SF2">
    <property type="entry name" value="FATTY ACID C-METHYL TRANSFERASE"/>
    <property type="match status" value="1"/>
</dbReference>
<evidence type="ECO:0000256" key="5">
    <source>
        <dbReference type="ARBA" id="ARBA00023098"/>
    </source>
</evidence>
<comment type="similarity">
    <text evidence="1">Belongs to the CFA/CMAS family.</text>
</comment>
<dbReference type="Proteomes" id="UP000294395">
    <property type="component" value="Chromosome"/>
</dbReference>
<evidence type="ECO:0000256" key="6">
    <source>
        <dbReference type="PIRSR" id="PIRSR003085-1"/>
    </source>
</evidence>
<organism evidence="7 8">
    <name type="scientific">Acinetobacter haemolyticus</name>
    <dbReference type="NCBI Taxonomy" id="29430"/>
    <lineage>
        <taxon>Bacteria</taxon>
        <taxon>Pseudomonadati</taxon>
        <taxon>Pseudomonadota</taxon>
        <taxon>Gammaproteobacteria</taxon>
        <taxon>Moraxellales</taxon>
        <taxon>Moraxellaceae</taxon>
        <taxon>Acinetobacter</taxon>
    </lineage>
</organism>
<name>A0A4P7B4A5_ACIHA</name>
<accession>A0A4P7B4A5</accession>
<dbReference type="AlphaFoldDB" id="A0A4P7B4A5"/>
<dbReference type="PANTHER" id="PTHR43667">
    <property type="entry name" value="CYCLOPROPANE-FATTY-ACYL-PHOSPHOLIPID SYNTHASE"/>
    <property type="match status" value="1"/>
</dbReference>
<keyword evidence="2 7" id="KW-0489">Methyltransferase</keyword>
<evidence type="ECO:0000313" key="7">
    <source>
        <dbReference type="EMBL" id="QBQ15934.1"/>
    </source>
</evidence>
<dbReference type="InterPro" id="IPR050723">
    <property type="entry name" value="CFA/CMAS"/>
</dbReference>
<evidence type="ECO:0000256" key="4">
    <source>
        <dbReference type="ARBA" id="ARBA00022691"/>
    </source>
</evidence>
<dbReference type="Gene3D" id="3.40.50.150">
    <property type="entry name" value="Vaccinia Virus protein VP39"/>
    <property type="match status" value="1"/>
</dbReference>
<reference evidence="7 8" key="1">
    <citation type="submission" date="2019-03" db="EMBL/GenBank/DDBJ databases">
        <title>Complete genome sequence of two outbreak-associated Acinetobacter haemolyticus strains.</title>
        <authorList>
            <person name="Bai L."/>
            <person name="Zhang S.-C."/>
            <person name="Deng Y."/>
            <person name="Song C.-C."/>
            <person name="Kang G.-B."/>
            <person name="Dong Y."/>
            <person name="Wang Y."/>
            <person name="Gao F."/>
            <person name="Huang H."/>
        </authorList>
    </citation>
    <scope>NUCLEOTIDE SEQUENCE [LARGE SCALE GENOMIC DNA]</scope>
    <source>
        <strain evidence="7 8">TJR01</strain>
    </source>
</reference>
<feature type="active site" evidence="6">
    <location>
        <position position="378"/>
    </location>
</feature>
<dbReference type="GO" id="GO:0008610">
    <property type="term" value="P:lipid biosynthetic process"/>
    <property type="evidence" value="ECO:0007669"/>
    <property type="project" value="InterPro"/>
</dbReference>
<sequence>MMKTLIFGEQNSLPWVLKSLFKLRHGQITFRGLWNGTVGEQADLHVEVDVHDKQLFDLILKNGVLGAAEGYIRGYWHCEDLVGLIQLLSRNRHLLDKINQNVISQASQFLLKAWYKTRHNSISGSRKNIAEHYDLSNDFFKLFLDESMMYSSAVFQNEQMSLEQASDYKKELICQKLELQPMDHLVEIGSGWGGFAIYAAQNYGCKVTTITISEAQYQEAKQRIESAGLSHRVDIQLKDYRLLEGKYDKLVSIEMVEAVGEAYLSTYFQQCRQLLKPNGLALIQAITIEDARYLKALTTVDYIKRYIFPGSFIPCISVLTQTASEQKLTLKHLEDIGQSYAITIHHWRERFLAAREQVLALGFDDNFIRMWDFYLCYCEGGFKEGVISDVHMLFQANPY</sequence>
<gene>
    <name evidence="7" type="ORF">AHTJR_06490</name>
</gene>